<feature type="binding site" evidence="2">
    <location>
        <position position="8"/>
    </location>
    <ligand>
        <name>Mg(2+)</name>
        <dbReference type="ChEBI" id="CHEBI:18420"/>
    </ligand>
</feature>
<dbReference type="InterPro" id="IPR022880">
    <property type="entry name" value="DNApol_IV"/>
</dbReference>
<sequence>MRLILHSDLNCFYASVEMLYDPSLKNRPMAVAGDPQARHGIILAKNELAKKAGVQTAETIWQARRKCPELVLVGARHGLYEKYSQKVRTIYRQYTRYVEPFGLDEAWLDVTGLGFEAISLADELRRRVREEMGLTLSVGVSFNKVFAKLGSDLKKPDATTIISPQNYRKLVWPLPVRNLLFVGPSTERKLRSRNIHTIGDLALCSPEILRSALGKCGESLWIFANGLENQPVVASENAEEAKSVGNSVTPSHDLHSEEEVKSLLFALSESVGERLKRQGQAARVVGLSIRDCDLISCQCQTQLPQPTWLSAEIADAAVRLFRERWHWDKPVRSLGVSGLMLRSCEGWEQIPLFPDLRRERQKALEEAVLSLRHRFGVSSICRATTLLQGFSEIDLRQGHRTFPSKGD</sequence>
<dbReference type="GO" id="GO:0009432">
    <property type="term" value="P:SOS response"/>
    <property type="evidence" value="ECO:0007669"/>
    <property type="project" value="TreeGrafter"/>
</dbReference>
<dbReference type="InterPro" id="IPR036775">
    <property type="entry name" value="DNA_pol_Y-fam_lit_finger_sf"/>
</dbReference>
<keyword evidence="2 4" id="KW-0548">Nucleotidyltransferase</keyword>
<comment type="function">
    <text evidence="2">Poorly processive, error-prone DNA polymerase involved in untargeted mutagenesis. Copies undamaged DNA at stalled replication forks, which arise in vivo from mismatched or misaligned primer ends. These misaligned primers can be extended by PolIV. Exhibits no 3'-5' exonuclease (proofreading) activity. May be involved in translesional synthesis, in conjunction with the beta clamp from PolIII.</text>
</comment>
<dbReference type="NCBIfam" id="NF002677">
    <property type="entry name" value="PRK02406.1"/>
    <property type="match status" value="1"/>
</dbReference>
<keyword evidence="2" id="KW-0234">DNA repair</keyword>
<protein>
    <recommendedName>
        <fullName evidence="2">DNA polymerase IV</fullName>
        <shortName evidence="2">Pol IV</shortName>
        <ecNumber evidence="2">2.7.7.7</ecNumber>
    </recommendedName>
</protein>
<comment type="catalytic activity">
    <reaction evidence="2">
        <text>DNA(n) + a 2'-deoxyribonucleoside 5'-triphosphate = DNA(n+1) + diphosphate</text>
        <dbReference type="Rhea" id="RHEA:22508"/>
        <dbReference type="Rhea" id="RHEA-COMP:17339"/>
        <dbReference type="Rhea" id="RHEA-COMP:17340"/>
        <dbReference type="ChEBI" id="CHEBI:33019"/>
        <dbReference type="ChEBI" id="CHEBI:61560"/>
        <dbReference type="ChEBI" id="CHEBI:173112"/>
        <dbReference type="EC" id="2.7.7.7"/>
    </reaction>
</comment>
<evidence type="ECO:0000259" key="3">
    <source>
        <dbReference type="PROSITE" id="PS50173"/>
    </source>
</evidence>
<dbReference type="GO" id="GO:0003887">
    <property type="term" value="F:DNA-directed DNA polymerase activity"/>
    <property type="evidence" value="ECO:0007669"/>
    <property type="project" value="UniProtKB-UniRule"/>
</dbReference>
<keyword evidence="2" id="KW-0227">DNA damage</keyword>
<dbReference type="SUPFAM" id="SSF56672">
    <property type="entry name" value="DNA/RNA polymerases"/>
    <property type="match status" value="1"/>
</dbReference>
<keyword evidence="2 4" id="KW-0808">Transferase</keyword>
<dbReference type="PANTHER" id="PTHR11076">
    <property type="entry name" value="DNA REPAIR POLYMERASE UMUC / TRANSFERASE FAMILY MEMBER"/>
    <property type="match status" value="1"/>
</dbReference>
<proteinExistence type="inferred from homology"/>
<evidence type="ECO:0000313" key="4">
    <source>
        <dbReference type="EMBL" id="HIU32932.1"/>
    </source>
</evidence>
<reference evidence="4" key="2">
    <citation type="journal article" date="2021" name="PeerJ">
        <title>Extensive microbial diversity within the chicken gut microbiome revealed by metagenomics and culture.</title>
        <authorList>
            <person name="Gilroy R."/>
            <person name="Ravi A."/>
            <person name="Getino M."/>
            <person name="Pursley I."/>
            <person name="Horton D.L."/>
            <person name="Alikhan N.F."/>
            <person name="Baker D."/>
            <person name="Gharbi K."/>
            <person name="Hall N."/>
            <person name="Watson M."/>
            <person name="Adriaenssens E.M."/>
            <person name="Foster-Nyarko E."/>
            <person name="Jarju S."/>
            <person name="Secka A."/>
            <person name="Antonio M."/>
            <person name="Oren A."/>
            <person name="Chaudhuri R.R."/>
            <person name="La Ragione R."/>
            <person name="Hildebrand F."/>
            <person name="Pallen M.J."/>
        </authorList>
    </citation>
    <scope>NUCLEOTIDE SEQUENCE</scope>
    <source>
        <strain evidence="4">ChiHcec3-11533</strain>
    </source>
</reference>
<keyword evidence="2" id="KW-0460">Magnesium</keyword>
<comment type="subcellular location">
    <subcellularLocation>
        <location evidence="2">Cytoplasm</location>
    </subcellularLocation>
</comment>
<dbReference type="GO" id="GO:0006281">
    <property type="term" value="P:DNA repair"/>
    <property type="evidence" value="ECO:0007669"/>
    <property type="project" value="UniProtKB-UniRule"/>
</dbReference>
<comment type="caution">
    <text evidence="4">The sequence shown here is derived from an EMBL/GenBank/DDBJ whole genome shotgun (WGS) entry which is preliminary data.</text>
</comment>
<keyword evidence="2" id="KW-0515">Mutator protein</keyword>
<evidence type="ECO:0000256" key="2">
    <source>
        <dbReference type="HAMAP-Rule" id="MF_01113"/>
    </source>
</evidence>
<keyword evidence="2" id="KW-0239">DNA-directed DNA polymerase</keyword>
<organism evidence="4 5">
    <name type="scientific">Candidatus Pullichristensenella excrementigallinarum</name>
    <dbReference type="NCBI Taxonomy" id="2840907"/>
    <lineage>
        <taxon>Bacteria</taxon>
        <taxon>Bacillati</taxon>
        <taxon>Bacillota</taxon>
        <taxon>Clostridia</taxon>
        <taxon>Candidatus Pullichristensenella</taxon>
    </lineage>
</organism>
<dbReference type="EC" id="2.7.7.7" evidence="2"/>
<name>A0A9D1IB45_9FIRM</name>
<dbReference type="InterPro" id="IPR001126">
    <property type="entry name" value="UmuC"/>
</dbReference>
<dbReference type="GO" id="GO:0006261">
    <property type="term" value="P:DNA-templated DNA replication"/>
    <property type="evidence" value="ECO:0007669"/>
    <property type="project" value="UniProtKB-UniRule"/>
</dbReference>
<comment type="subunit">
    <text evidence="2">Monomer.</text>
</comment>
<feature type="binding site" evidence="2">
    <location>
        <position position="104"/>
    </location>
    <ligand>
        <name>Mg(2+)</name>
        <dbReference type="ChEBI" id="CHEBI:18420"/>
    </ligand>
</feature>
<keyword evidence="2" id="KW-0235">DNA replication</keyword>
<dbReference type="Gene3D" id="3.30.1490.100">
    <property type="entry name" value="DNA polymerase, Y-family, little finger domain"/>
    <property type="match status" value="1"/>
</dbReference>
<dbReference type="HAMAP" id="MF_01113">
    <property type="entry name" value="DNApol_IV"/>
    <property type="match status" value="1"/>
</dbReference>
<evidence type="ECO:0000256" key="1">
    <source>
        <dbReference type="ARBA" id="ARBA00010945"/>
    </source>
</evidence>
<feature type="domain" description="UmuC" evidence="3">
    <location>
        <begin position="4"/>
        <end position="183"/>
    </location>
</feature>
<keyword evidence="2" id="KW-0238">DNA-binding</keyword>
<gene>
    <name evidence="2 4" type="primary">dinB</name>
    <name evidence="4" type="ORF">IAB02_00060</name>
</gene>
<dbReference type="Pfam" id="PF11799">
    <property type="entry name" value="IMS_C"/>
    <property type="match status" value="1"/>
</dbReference>
<dbReference type="GO" id="GO:0005829">
    <property type="term" value="C:cytosol"/>
    <property type="evidence" value="ECO:0007669"/>
    <property type="project" value="TreeGrafter"/>
</dbReference>
<reference evidence="4" key="1">
    <citation type="submission" date="2020-10" db="EMBL/GenBank/DDBJ databases">
        <authorList>
            <person name="Gilroy R."/>
        </authorList>
    </citation>
    <scope>NUCLEOTIDE SEQUENCE</scope>
    <source>
        <strain evidence="4">ChiHcec3-11533</strain>
    </source>
</reference>
<comment type="cofactor">
    <cofactor evidence="2">
        <name>Mg(2+)</name>
        <dbReference type="ChEBI" id="CHEBI:18420"/>
    </cofactor>
    <text evidence="2">Binds 2 magnesium ions per subunit.</text>
</comment>
<dbReference type="Gene3D" id="3.30.70.270">
    <property type="match status" value="1"/>
</dbReference>
<evidence type="ECO:0000313" key="5">
    <source>
        <dbReference type="Proteomes" id="UP000824072"/>
    </source>
</evidence>
<dbReference type="Gene3D" id="3.40.1170.60">
    <property type="match status" value="1"/>
</dbReference>
<dbReference type="InterPro" id="IPR050116">
    <property type="entry name" value="DNA_polymerase-Y"/>
</dbReference>
<dbReference type="InterPro" id="IPR043128">
    <property type="entry name" value="Rev_trsase/Diguanyl_cyclase"/>
</dbReference>
<feature type="site" description="Substrate discrimination" evidence="2">
    <location>
        <position position="13"/>
    </location>
</feature>
<feature type="active site" evidence="2">
    <location>
        <position position="105"/>
    </location>
</feature>
<keyword evidence="2" id="KW-0479">Metal-binding</keyword>
<dbReference type="Proteomes" id="UP000824072">
    <property type="component" value="Unassembled WGS sequence"/>
</dbReference>
<dbReference type="InterPro" id="IPR017961">
    <property type="entry name" value="DNA_pol_Y-fam_little_finger"/>
</dbReference>
<dbReference type="PROSITE" id="PS50173">
    <property type="entry name" value="UMUC"/>
    <property type="match status" value="1"/>
</dbReference>
<dbReference type="SUPFAM" id="SSF100879">
    <property type="entry name" value="Lesion bypass DNA polymerase (Y-family), little finger domain"/>
    <property type="match status" value="1"/>
</dbReference>
<dbReference type="GO" id="GO:0000287">
    <property type="term" value="F:magnesium ion binding"/>
    <property type="evidence" value="ECO:0007669"/>
    <property type="project" value="UniProtKB-UniRule"/>
</dbReference>
<comment type="similarity">
    <text evidence="1 2">Belongs to the DNA polymerase type-Y family.</text>
</comment>
<dbReference type="InterPro" id="IPR043502">
    <property type="entry name" value="DNA/RNA_pol_sf"/>
</dbReference>
<dbReference type="Pfam" id="PF00817">
    <property type="entry name" value="IMS"/>
    <property type="match status" value="1"/>
</dbReference>
<keyword evidence="2" id="KW-0963">Cytoplasm</keyword>
<accession>A0A9D1IB45</accession>
<dbReference type="CDD" id="cd03586">
    <property type="entry name" value="PolY_Pol_IV_kappa"/>
    <property type="match status" value="1"/>
</dbReference>
<dbReference type="Gene3D" id="1.10.150.20">
    <property type="entry name" value="5' to 3' exonuclease, C-terminal subdomain"/>
    <property type="match status" value="1"/>
</dbReference>
<dbReference type="PANTHER" id="PTHR11076:SF33">
    <property type="entry name" value="DNA POLYMERASE KAPPA"/>
    <property type="match status" value="1"/>
</dbReference>
<dbReference type="GO" id="GO:0003684">
    <property type="term" value="F:damaged DNA binding"/>
    <property type="evidence" value="ECO:0007669"/>
    <property type="project" value="InterPro"/>
</dbReference>
<dbReference type="AlphaFoldDB" id="A0A9D1IB45"/>
<dbReference type="EMBL" id="DVMU01000002">
    <property type="protein sequence ID" value="HIU32932.1"/>
    <property type="molecule type" value="Genomic_DNA"/>
</dbReference>
<dbReference type="GO" id="GO:0042276">
    <property type="term" value="P:error-prone translesion synthesis"/>
    <property type="evidence" value="ECO:0007669"/>
    <property type="project" value="TreeGrafter"/>
</dbReference>